<dbReference type="PANTHER" id="PTHR31902">
    <property type="entry name" value="ACTIN PATCHES DISTAL PROTEIN 1"/>
    <property type="match status" value="1"/>
</dbReference>
<comment type="similarity">
    <text evidence="1">Belongs to the AIM32 family.</text>
</comment>
<evidence type="ECO:0000256" key="2">
    <source>
        <dbReference type="ARBA" id="ARBA00040895"/>
    </source>
</evidence>
<proteinExistence type="inferred from homology"/>
<dbReference type="AlphaFoldDB" id="A0A9W9FW89"/>
<name>A0A9W9FW89_9EURO</name>
<dbReference type="Gene3D" id="3.40.30.10">
    <property type="entry name" value="Glutaredoxin"/>
    <property type="match status" value="1"/>
</dbReference>
<reference evidence="3" key="2">
    <citation type="journal article" date="2023" name="IMA Fungus">
        <title>Comparative genomic study of the Penicillium genus elucidates a diverse pangenome and 15 lateral gene transfer events.</title>
        <authorList>
            <person name="Petersen C."/>
            <person name="Sorensen T."/>
            <person name="Nielsen M.R."/>
            <person name="Sondergaard T.E."/>
            <person name="Sorensen J.L."/>
            <person name="Fitzpatrick D.A."/>
            <person name="Frisvad J.C."/>
            <person name="Nielsen K.L."/>
        </authorList>
    </citation>
    <scope>NUCLEOTIDE SEQUENCE</scope>
    <source>
        <strain evidence="3">IBT 30069</strain>
    </source>
</reference>
<dbReference type="InterPro" id="IPR036249">
    <property type="entry name" value="Thioredoxin-like_sf"/>
</dbReference>
<evidence type="ECO:0000313" key="3">
    <source>
        <dbReference type="EMBL" id="KAJ5107586.1"/>
    </source>
</evidence>
<dbReference type="SUPFAM" id="SSF52833">
    <property type="entry name" value="Thioredoxin-like"/>
    <property type="match status" value="1"/>
</dbReference>
<dbReference type="Proteomes" id="UP001149165">
    <property type="component" value="Unassembled WGS sequence"/>
</dbReference>
<dbReference type="CDD" id="cd03062">
    <property type="entry name" value="TRX_Fd_Sucrase"/>
    <property type="match status" value="1"/>
</dbReference>
<dbReference type="OrthoDB" id="10253744at2759"/>
<evidence type="ECO:0000256" key="1">
    <source>
        <dbReference type="ARBA" id="ARBA00038208"/>
    </source>
</evidence>
<protein>
    <recommendedName>
        <fullName evidence="2">Altered inheritance of mitochondria protein 32</fullName>
    </recommendedName>
</protein>
<reference evidence="3" key="1">
    <citation type="submission" date="2022-11" db="EMBL/GenBank/DDBJ databases">
        <authorList>
            <person name="Petersen C."/>
        </authorList>
    </citation>
    <scope>NUCLEOTIDE SEQUENCE</scope>
    <source>
        <strain evidence="3">IBT 30069</strain>
    </source>
</reference>
<organism evidence="3 4">
    <name type="scientific">Penicillium angulare</name>
    <dbReference type="NCBI Taxonomy" id="116970"/>
    <lineage>
        <taxon>Eukaryota</taxon>
        <taxon>Fungi</taxon>
        <taxon>Dikarya</taxon>
        <taxon>Ascomycota</taxon>
        <taxon>Pezizomycotina</taxon>
        <taxon>Eurotiomycetes</taxon>
        <taxon>Eurotiomycetidae</taxon>
        <taxon>Eurotiales</taxon>
        <taxon>Aspergillaceae</taxon>
        <taxon>Penicillium</taxon>
    </lineage>
</organism>
<dbReference type="Pfam" id="PF06999">
    <property type="entry name" value="Suc_Fer-like"/>
    <property type="match status" value="1"/>
</dbReference>
<gene>
    <name evidence="3" type="ORF">N7456_004261</name>
</gene>
<sequence length="363" mass="39415">MPLILRATTFAQPLARGCTVRGHPSPNFYRLLSSTPRRQSRLRARLEIPPPFPVTKTCPEPTCDCPSTPSMPEWLPIDYEQALNGTMAAYAQQLLVCTGQRDWTSRIENDGENQGWGNLVRGLKTLLGRGGPYLDPFNNILVTASSILPASNSASAASGLLFPSFKYIPSIPAEILSSSDATDLRTFVRAFLLPEKLHDMHSSLPESKQTDMTRAPNLTSNFPGTVDIEHSPTILICGHGGRDMRCGVIAPALETEFARVLKSQGFTSAGSDGTTIDDPKHANIGLISHVGGHKYAGNVIVYIPPKMTINGSEPHPLAGKGIWYGRIEPKHVQGIVDETVFGGKVVTDHFRGGIDRNGDILRL</sequence>
<accession>A0A9W9FW89</accession>
<keyword evidence="4" id="KW-1185">Reference proteome</keyword>
<dbReference type="InterPro" id="IPR009737">
    <property type="entry name" value="Aim32/Apd1-like"/>
</dbReference>
<evidence type="ECO:0000313" key="4">
    <source>
        <dbReference type="Proteomes" id="UP001149165"/>
    </source>
</evidence>
<dbReference type="EMBL" id="JAPQKH010000003">
    <property type="protein sequence ID" value="KAJ5107586.1"/>
    <property type="molecule type" value="Genomic_DNA"/>
</dbReference>
<comment type="caution">
    <text evidence="3">The sequence shown here is derived from an EMBL/GenBank/DDBJ whole genome shotgun (WGS) entry which is preliminary data.</text>
</comment>
<dbReference type="PANTHER" id="PTHR31902:SF7">
    <property type="entry name" value="ALTERED INHERITANCE OF MITOCHONDRIA PROTEIN 32"/>
    <property type="match status" value="1"/>
</dbReference>